<evidence type="ECO:0008006" key="3">
    <source>
        <dbReference type="Google" id="ProtNLM"/>
    </source>
</evidence>
<dbReference type="InterPro" id="IPR000944">
    <property type="entry name" value="Tscrpt_reg_Rrf2"/>
</dbReference>
<dbReference type="InterPro" id="IPR036388">
    <property type="entry name" value="WH-like_DNA-bd_sf"/>
</dbReference>
<evidence type="ECO:0000313" key="1">
    <source>
        <dbReference type="EMBL" id="VTR95191.1"/>
    </source>
</evidence>
<dbReference type="EMBL" id="LR593886">
    <property type="protein sequence ID" value="VTR95191.1"/>
    <property type="molecule type" value="Genomic_DNA"/>
</dbReference>
<keyword evidence="2" id="KW-1185">Reference proteome</keyword>
<dbReference type="NCBIfam" id="TIGR00738">
    <property type="entry name" value="rrf2_super"/>
    <property type="match status" value="1"/>
</dbReference>
<dbReference type="GO" id="GO:0005829">
    <property type="term" value="C:cytosol"/>
    <property type="evidence" value="ECO:0007669"/>
    <property type="project" value="TreeGrafter"/>
</dbReference>
<dbReference type="AlphaFoldDB" id="A0A6P2D1N3"/>
<dbReference type="InterPro" id="IPR036390">
    <property type="entry name" value="WH_DNA-bd_sf"/>
</dbReference>
<evidence type="ECO:0000313" key="2">
    <source>
        <dbReference type="Proteomes" id="UP000464178"/>
    </source>
</evidence>
<dbReference type="KEGG" id="gms:SOIL9_25230"/>
<dbReference type="Pfam" id="PF02082">
    <property type="entry name" value="Rrf2"/>
    <property type="match status" value="1"/>
</dbReference>
<proteinExistence type="predicted"/>
<protein>
    <recommendedName>
        <fullName evidence="3">Rrf2 family transcriptional regulator</fullName>
    </recommendedName>
</protein>
<dbReference type="Gene3D" id="1.10.10.10">
    <property type="entry name" value="Winged helix-like DNA-binding domain superfamily/Winged helix DNA-binding domain"/>
    <property type="match status" value="1"/>
</dbReference>
<gene>
    <name evidence="1" type="ORF">SOIL9_25230</name>
</gene>
<sequence length="165" mass="17398">MTLMSRKADYALLILSFLYQRKEGGTARAVAEQFGLSRPFVANILKELCQNGFVASHRGVKGGYALARDAATTSLAELLETVEDGFQLTVCNHTTDAGADACSHASSCTVKGPMAEVHQRLMGVLRGVMLTELFDPKAKPSALHSLPLLATTGCCSAGAVEPSPA</sequence>
<dbReference type="PROSITE" id="PS51197">
    <property type="entry name" value="HTH_RRF2_2"/>
    <property type="match status" value="1"/>
</dbReference>
<name>A0A6P2D1N3_9BACT</name>
<accession>A0A6P2D1N3</accession>
<dbReference type="GO" id="GO:0003700">
    <property type="term" value="F:DNA-binding transcription factor activity"/>
    <property type="evidence" value="ECO:0007669"/>
    <property type="project" value="TreeGrafter"/>
</dbReference>
<dbReference type="PANTHER" id="PTHR33221">
    <property type="entry name" value="WINGED HELIX-TURN-HELIX TRANSCRIPTIONAL REGULATOR, RRF2 FAMILY"/>
    <property type="match status" value="1"/>
</dbReference>
<reference evidence="1 2" key="1">
    <citation type="submission" date="2019-05" db="EMBL/GenBank/DDBJ databases">
        <authorList>
            <consortium name="Science for Life Laboratories"/>
        </authorList>
    </citation>
    <scope>NUCLEOTIDE SEQUENCE [LARGE SCALE GENOMIC DNA]</scope>
    <source>
        <strain evidence="1">Soil9</strain>
    </source>
</reference>
<dbReference type="PANTHER" id="PTHR33221:SF2">
    <property type="entry name" value="TRANSCRIPTIONAL REGULATOR"/>
    <property type="match status" value="1"/>
</dbReference>
<dbReference type="Proteomes" id="UP000464178">
    <property type="component" value="Chromosome"/>
</dbReference>
<organism evidence="1 2">
    <name type="scientific">Gemmata massiliana</name>
    <dbReference type="NCBI Taxonomy" id="1210884"/>
    <lineage>
        <taxon>Bacteria</taxon>
        <taxon>Pseudomonadati</taxon>
        <taxon>Planctomycetota</taxon>
        <taxon>Planctomycetia</taxon>
        <taxon>Gemmatales</taxon>
        <taxon>Gemmataceae</taxon>
        <taxon>Gemmata</taxon>
    </lineage>
</organism>
<dbReference type="SUPFAM" id="SSF46785">
    <property type="entry name" value="Winged helix' DNA-binding domain"/>
    <property type="match status" value="1"/>
</dbReference>